<feature type="domain" description="Integral membrane bound transporter" evidence="8">
    <location>
        <begin position="42"/>
        <end position="165"/>
    </location>
</feature>
<dbReference type="RefSeq" id="WP_067426166.1">
    <property type="nucleotide sequence ID" value="NZ_LZEX01000044.1"/>
</dbReference>
<dbReference type="InterPro" id="IPR049453">
    <property type="entry name" value="Memb_transporter_dom"/>
</dbReference>
<feature type="transmembrane region" description="Helical" evidence="7">
    <location>
        <begin position="80"/>
        <end position="95"/>
    </location>
</feature>
<comment type="similarity">
    <text evidence="6">Belongs to the YccS/YhfK family.</text>
</comment>
<accession>A0A1B8H1I0</accession>
<evidence type="ECO:0000256" key="2">
    <source>
        <dbReference type="ARBA" id="ARBA00022475"/>
    </source>
</evidence>
<feature type="transmembrane region" description="Helical" evidence="7">
    <location>
        <begin position="125"/>
        <end position="143"/>
    </location>
</feature>
<feature type="transmembrane region" description="Helical" evidence="7">
    <location>
        <begin position="54"/>
        <end position="73"/>
    </location>
</feature>
<keyword evidence="3 7" id="KW-0812">Transmembrane</keyword>
<evidence type="ECO:0000256" key="5">
    <source>
        <dbReference type="ARBA" id="ARBA00023136"/>
    </source>
</evidence>
<evidence type="ECO:0000256" key="4">
    <source>
        <dbReference type="ARBA" id="ARBA00022989"/>
    </source>
</evidence>
<evidence type="ECO:0000256" key="3">
    <source>
        <dbReference type="ARBA" id="ARBA00022692"/>
    </source>
</evidence>
<protein>
    <recommendedName>
        <fullName evidence="8">Integral membrane bound transporter domain-containing protein</fullName>
    </recommendedName>
</protein>
<reference evidence="9 10" key="1">
    <citation type="submission" date="2016-06" db="EMBL/GenBank/DDBJ databases">
        <authorList>
            <person name="Kjaerup R.B."/>
            <person name="Dalgaard T.S."/>
            <person name="Juul-Madsen H.R."/>
        </authorList>
    </citation>
    <scope>NUCLEOTIDE SEQUENCE [LARGE SCALE GENOMIC DNA]</scope>
    <source>
        <strain evidence="9 10">GCSL-Mp3</strain>
    </source>
</reference>
<dbReference type="AlphaFoldDB" id="A0A1B8H1I0"/>
<evidence type="ECO:0000313" key="10">
    <source>
        <dbReference type="Proteomes" id="UP000092247"/>
    </source>
</evidence>
<name>A0A1B8H1I0_9GAMM</name>
<keyword evidence="4 7" id="KW-1133">Transmembrane helix</keyword>
<dbReference type="PANTHER" id="PTHR30509">
    <property type="entry name" value="P-HYDROXYBENZOIC ACID EFFLUX PUMP SUBUNIT-RELATED"/>
    <property type="match status" value="1"/>
</dbReference>
<evidence type="ECO:0000259" key="8">
    <source>
        <dbReference type="Pfam" id="PF13515"/>
    </source>
</evidence>
<feature type="transmembrane region" description="Helical" evidence="7">
    <location>
        <begin position="155"/>
        <end position="177"/>
    </location>
</feature>
<dbReference type="PANTHER" id="PTHR30509:SF9">
    <property type="entry name" value="MULTIDRUG RESISTANCE PROTEIN MDTO"/>
    <property type="match status" value="1"/>
</dbReference>
<evidence type="ECO:0000256" key="7">
    <source>
        <dbReference type="SAM" id="Phobius"/>
    </source>
</evidence>
<feature type="transmembrane region" description="Helical" evidence="7">
    <location>
        <begin position="101"/>
        <end position="120"/>
    </location>
</feature>
<dbReference type="Pfam" id="PF13515">
    <property type="entry name" value="FUSC_2"/>
    <property type="match status" value="1"/>
</dbReference>
<keyword evidence="2" id="KW-1003">Cell membrane</keyword>
<comment type="subcellular location">
    <subcellularLocation>
        <location evidence="1">Cell membrane</location>
        <topology evidence="1">Multi-pass membrane protein</topology>
    </subcellularLocation>
</comment>
<evidence type="ECO:0000313" key="9">
    <source>
        <dbReference type="EMBL" id="OBU02926.1"/>
    </source>
</evidence>
<feature type="transmembrane region" description="Helical" evidence="7">
    <location>
        <begin position="30"/>
        <end position="48"/>
    </location>
</feature>
<gene>
    <name evidence="9" type="ORF">AYY17_11530</name>
</gene>
<proteinExistence type="inferred from homology"/>
<organism evidence="9 10">
    <name type="scientific">Morganella psychrotolerans</name>
    <dbReference type="NCBI Taxonomy" id="368603"/>
    <lineage>
        <taxon>Bacteria</taxon>
        <taxon>Pseudomonadati</taxon>
        <taxon>Pseudomonadota</taxon>
        <taxon>Gammaproteobacteria</taxon>
        <taxon>Enterobacterales</taxon>
        <taxon>Morganellaceae</taxon>
        <taxon>Morganella</taxon>
    </lineage>
</organism>
<dbReference type="Proteomes" id="UP000092247">
    <property type="component" value="Unassembled WGS sequence"/>
</dbReference>
<comment type="caution">
    <text evidence="9">The sequence shown here is derived from an EMBL/GenBank/DDBJ whole genome shotgun (WGS) entry which is preliminary data.</text>
</comment>
<sequence>MKHKHKNINLSHGISRAQLFFYTRFKQLHGMRIALAFTLTFLVFREMHSDKLDYIIMTLISILMPMPYWGNVLIRSMQRTLGTIIGSLAGMLLLYTETHSFPLMLALATVAMFICGLIALGKNMYVGMLIGMTISIVATAPVGDMDSALIRSAQTVGGSVLALVFSAILPLKGFVFWRMNISKILHDTARLYDEHIMKLTVTDPDKWDNQLKDTLSTLLACNTYIAPSAKETHVPATTFSAIHGRIRRLVAILELLTDTFSKDYFSHALNTENPYIVQLQKSNSAIMKILADIFVQGKDNDKLTRLQALRATTHELHQKINAQPESNTSDAMMVGMSVEVIKLLDEVCGLVQIDISKQILK</sequence>
<keyword evidence="5 7" id="KW-0472">Membrane</keyword>
<evidence type="ECO:0000256" key="6">
    <source>
        <dbReference type="ARBA" id="ARBA00043993"/>
    </source>
</evidence>
<dbReference type="STRING" id="368603.AYY16_15265"/>
<dbReference type="GO" id="GO:0005886">
    <property type="term" value="C:plasma membrane"/>
    <property type="evidence" value="ECO:0007669"/>
    <property type="project" value="UniProtKB-SubCell"/>
</dbReference>
<dbReference type="EMBL" id="LZEX01000044">
    <property type="protein sequence ID" value="OBU02926.1"/>
    <property type="molecule type" value="Genomic_DNA"/>
</dbReference>
<evidence type="ECO:0000256" key="1">
    <source>
        <dbReference type="ARBA" id="ARBA00004651"/>
    </source>
</evidence>